<dbReference type="EMBL" id="MAJD01000002">
    <property type="protein sequence ID" value="OBX33699.1"/>
    <property type="molecule type" value="Genomic_DNA"/>
</dbReference>
<dbReference type="FunFam" id="3.30.70.1430:FF:000001">
    <property type="entry name" value="Efflux pump membrane transporter"/>
    <property type="match status" value="1"/>
</dbReference>
<gene>
    <name evidence="2" type="primary">bepE_2</name>
    <name evidence="2" type="ORF">A8U91_02740</name>
</gene>
<name>A0A1B8NUL3_HALEL</name>
<protein>
    <submittedName>
        <fullName evidence="2">Efflux pump membrane transporter BepE</fullName>
    </submittedName>
</protein>
<sequence>MNFSNFFIKRPIFASVLAIILTLIGLMSMRVLPIEQYPSVVPPTVSVSATFPGADAETVAQTVAAPLAEAINGVENMLYMTSTSADNGSMSLSVAFNIGTDGDINTINVNNRVQGALSQLPEAVQDQGVTVELRSSSILMLVSLISPDDDYDQVFMQNYATLNILDELRQVPGVGDAEVLGGGEFAMRIWMDPDKLAQYDLTPSEVASAIRAQNTEVPAGSLAATPQSDPRAYTYTITAGGRLSNTDDFRDIFLRTNPDGSALRLDDVARIELGASFYGIDAKLNGGTMTPIMINQQPGANALETARGWKRSWMSWPAASRRGSNM</sequence>
<dbReference type="PANTHER" id="PTHR32063:SF76">
    <property type="entry name" value="EFFLUX PUMP MEMBRANE TRANSPORTER"/>
    <property type="match status" value="1"/>
</dbReference>
<dbReference type="InterPro" id="IPR001036">
    <property type="entry name" value="Acrflvin-R"/>
</dbReference>
<dbReference type="Proteomes" id="UP000092504">
    <property type="component" value="Unassembled WGS sequence"/>
</dbReference>
<dbReference type="PRINTS" id="PR00702">
    <property type="entry name" value="ACRIFLAVINRP"/>
</dbReference>
<dbReference type="SUPFAM" id="SSF82714">
    <property type="entry name" value="Multidrug efflux transporter AcrB TolC docking domain, DN and DC subdomains"/>
    <property type="match status" value="1"/>
</dbReference>
<dbReference type="Gene3D" id="1.20.1640.10">
    <property type="entry name" value="Multidrug efflux transporter AcrB transmembrane domain"/>
    <property type="match status" value="1"/>
</dbReference>
<dbReference type="Gene3D" id="3.30.70.1430">
    <property type="entry name" value="Multidrug efflux transporter AcrB pore domain"/>
    <property type="match status" value="1"/>
</dbReference>
<comment type="caution">
    <text evidence="2">The sequence shown here is derived from an EMBL/GenBank/DDBJ whole genome shotgun (WGS) entry which is preliminary data.</text>
</comment>
<evidence type="ECO:0000256" key="1">
    <source>
        <dbReference type="SAM" id="Phobius"/>
    </source>
</evidence>
<proteinExistence type="predicted"/>
<evidence type="ECO:0000313" key="2">
    <source>
        <dbReference type="EMBL" id="OBX33699.1"/>
    </source>
</evidence>
<accession>A0A1B8NUL3</accession>
<dbReference type="AlphaFoldDB" id="A0A1B8NUL3"/>
<dbReference type="PATRIC" id="fig|2746.7.peg.2808"/>
<dbReference type="PANTHER" id="PTHR32063">
    <property type="match status" value="1"/>
</dbReference>
<keyword evidence="1" id="KW-0472">Membrane</keyword>
<dbReference type="Gene3D" id="3.30.2090.10">
    <property type="entry name" value="Multidrug efflux transporter AcrB TolC docking domain, DN and DC subdomains"/>
    <property type="match status" value="1"/>
</dbReference>
<dbReference type="GO" id="GO:0005886">
    <property type="term" value="C:plasma membrane"/>
    <property type="evidence" value="ECO:0007669"/>
    <property type="project" value="TreeGrafter"/>
</dbReference>
<dbReference type="GO" id="GO:0042910">
    <property type="term" value="F:xenobiotic transmembrane transporter activity"/>
    <property type="evidence" value="ECO:0007669"/>
    <property type="project" value="TreeGrafter"/>
</dbReference>
<organism evidence="2 3">
    <name type="scientific">Halomonas elongata</name>
    <dbReference type="NCBI Taxonomy" id="2746"/>
    <lineage>
        <taxon>Bacteria</taxon>
        <taxon>Pseudomonadati</taxon>
        <taxon>Pseudomonadota</taxon>
        <taxon>Gammaproteobacteria</taxon>
        <taxon>Oceanospirillales</taxon>
        <taxon>Halomonadaceae</taxon>
        <taxon>Halomonas</taxon>
    </lineage>
</organism>
<keyword evidence="1" id="KW-0812">Transmembrane</keyword>
<dbReference type="InterPro" id="IPR027463">
    <property type="entry name" value="AcrB_DN_DC_subdom"/>
</dbReference>
<dbReference type="SUPFAM" id="SSF82693">
    <property type="entry name" value="Multidrug efflux transporter AcrB pore domain, PN1, PN2, PC1 and PC2 subdomains"/>
    <property type="match status" value="2"/>
</dbReference>
<evidence type="ECO:0000313" key="3">
    <source>
        <dbReference type="Proteomes" id="UP000092504"/>
    </source>
</evidence>
<feature type="transmembrane region" description="Helical" evidence="1">
    <location>
        <begin position="12"/>
        <end position="32"/>
    </location>
</feature>
<keyword evidence="1" id="KW-1133">Transmembrane helix</keyword>
<reference evidence="2 3" key="1">
    <citation type="submission" date="2016-06" db="EMBL/GenBank/DDBJ databases">
        <title>Genome sequence of halotolerant plant growth promoting strain of Halomonas elongata HEK1 isolated from salterns of Rann of Kutch, Gujarat, India.</title>
        <authorList>
            <person name="Gaba S."/>
            <person name="Singh R.N."/>
            <person name="Abrol S."/>
            <person name="Kaushik R."/>
            <person name="Saxena A.K."/>
        </authorList>
    </citation>
    <scope>NUCLEOTIDE SEQUENCE [LARGE SCALE GENOMIC DNA]</scope>
    <source>
        <strain evidence="2 3">HEK1</strain>
    </source>
</reference>
<dbReference type="Pfam" id="PF00873">
    <property type="entry name" value="ACR_tran"/>
    <property type="match status" value="1"/>
</dbReference>
<dbReference type="Gene3D" id="3.30.70.1320">
    <property type="entry name" value="Multidrug efflux transporter AcrB pore domain like"/>
    <property type="match status" value="1"/>
</dbReference>